<gene>
    <name evidence="2" type="ORF">K9S39_19080</name>
</gene>
<evidence type="ECO:0000313" key="2">
    <source>
        <dbReference type="EMBL" id="UQA93682.1"/>
    </source>
</evidence>
<name>A0ABY4M8F0_9ACTN</name>
<dbReference type="Proteomes" id="UP000830115">
    <property type="component" value="Chromosome"/>
</dbReference>
<protein>
    <submittedName>
        <fullName evidence="2">Uncharacterized protein</fullName>
    </submittedName>
</protein>
<keyword evidence="3" id="KW-1185">Reference proteome</keyword>
<accession>A0ABY4M8F0</accession>
<evidence type="ECO:0000313" key="3">
    <source>
        <dbReference type="Proteomes" id="UP000830115"/>
    </source>
</evidence>
<feature type="region of interest" description="Disordered" evidence="1">
    <location>
        <begin position="171"/>
        <end position="191"/>
    </location>
</feature>
<evidence type="ECO:0000256" key="1">
    <source>
        <dbReference type="SAM" id="MobiDB-lite"/>
    </source>
</evidence>
<reference evidence="2" key="1">
    <citation type="submission" date="2021-10" db="EMBL/GenBank/DDBJ databases">
        <title>Streptomyces nigrumlapis sp.nov.,an antimicrobial producing actinobacterium isolated from Black Gobi rocks.</title>
        <authorList>
            <person name="Wen Y."/>
            <person name="Zhang W."/>
            <person name="Liu X.G."/>
        </authorList>
    </citation>
    <scope>NUCLEOTIDE SEQUENCE</scope>
    <source>
        <strain evidence="2">ST13-2-2</strain>
    </source>
</reference>
<proteinExistence type="predicted"/>
<dbReference type="RefSeq" id="WP_248864558.1">
    <property type="nucleotide sequence ID" value="NZ_CP086322.1"/>
</dbReference>
<sequence>MAKPLLCGRMEIGRVYNIGASAISNNWVYKGILSYEDAVIVSGKPYWPGGLVVALALPPGSRGRQLDERELAALEAEQGAGVRPMKKGELPPLVGAQEYAELFGVTQVAVGQAARGGAGQLPEADYILSGSNLWLLDTVLDSAEVTMQKSRKGLWVLRDEVAAALREGRYEGPGSFLSQRGNKAQSASEGA</sequence>
<organism evidence="2 3">
    <name type="scientific">Streptomyces halobius</name>
    <dbReference type="NCBI Taxonomy" id="2879846"/>
    <lineage>
        <taxon>Bacteria</taxon>
        <taxon>Bacillati</taxon>
        <taxon>Actinomycetota</taxon>
        <taxon>Actinomycetes</taxon>
        <taxon>Kitasatosporales</taxon>
        <taxon>Streptomycetaceae</taxon>
        <taxon>Streptomyces</taxon>
    </lineage>
</organism>
<dbReference type="EMBL" id="CP086322">
    <property type="protein sequence ID" value="UQA93682.1"/>
    <property type="molecule type" value="Genomic_DNA"/>
</dbReference>
<feature type="compositionally biased region" description="Polar residues" evidence="1">
    <location>
        <begin position="176"/>
        <end position="191"/>
    </location>
</feature>